<feature type="region of interest" description="Disordered" evidence="7">
    <location>
        <begin position="609"/>
        <end position="640"/>
    </location>
</feature>
<comment type="similarity">
    <text evidence="2 6">Belongs to the anelloviridae capsid protein family.</text>
</comment>
<keyword evidence="3 6" id="KW-1140">T=1 icosahedral capsid protein</keyword>
<name>A0AAU8H528_9VIRU</name>
<proteinExistence type="inferred from homology"/>
<keyword evidence="5 6" id="KW-0946">Virion</keyword>
<feature type="compositionally biased region" description="Acidic residues" evidence="7">
    <location>
        <begin position="627"/>
        <end position="638"/>
    </location>
</feature>
<evidence type="ECO:0000256" key="2">
    <source>
        <dbReference type="ARBA" id="ARBA00006131"/>
    </source>
</evidence>
<dbReference type="EMBL" id="PP816687">
    <property type="protein sequence ID" value="XCH55933.1"/>
    <property type="molecule type" value="Genomic_DNA"/>
</dbReference>
<dbReference type="InterPro" id="IPR004219">
    <property type="entry name" value="TTvirus_Unk"/>
</dbReference>
<evidence type="ECO:0000256" key="5">
    <source>
        <dbReference type="ARBA" id="ARBA00022844"/>
    </source>
</evidence>
<reference evidence="8" key="1">
    <citation type="submission" date="2024-05" db="EMBL/GenBank/DDBJ databases">
        <authorList>
            <person name="Laubscher F."/>
            <person name="Chudzinski V."/>
            <person name="Cordey S."/>
            <person name="Hosszu-Fellous K."/>
            <person name="Kaiser L."/>
        </authorList>
    </citation>
    <scope>NUCLEOTIDE SEQUENCE</scope>
    <source>
        <strain evidence="8">GE-0974-24-028</strain>
    </source>
</reference>
<evidence type="ECO:0000256" key="4">
    <source>
        <dbReference type="ARBA" id="ARBA00022561"/>
    </source>
</evidence>
<dbReference type="GO" id="GO:0039615">
    <property type="term" value="C:T=1 icosahedral viral capsid"/>
    <property type="evidence" value="ECO:0007669"/>
    <property type="project" value="UniProtKB-UniRule"/>
</dbReference>
<comment type="subcellular location">
    <subcellularLocation>
        <location evidence="1 6">Virion</location>
    </subcellularLocation>
</comment>
<evidence type="ECO:0000313" key="8">
    <source>
        <dbReference type="EMBL" id="XCH55933.1"/>
    </source>
</evidence>
<dbReference type="Pfam" id="PF02956">
    <property type="entry name" value="TT_ORF1"/>
    <property type="match status" value="1"/>
</dbReference>
<sequence length="671" mass="78812">MPYYWRPWYRRRRRRLWRRRARKAIRRRFWRRRHHWVRKPKRKAKKITVKQWQPNTIRKLKVRGPYPLFQGTTQRLGNNMTQYLDSIAPHLIPGGGLMSITQFSLNCLYELHKKARNWWTQSNCQLPLIRYSGCKIKLFRSTNVDYVFVYATCGDMKASEKMYQSTQPGVLLMNKRKVIVRCLENTKHKRPFKTVKIQPPAMLQNKWYFQQELANIPLLLTITSACSLDRFYTAANSISNTIGFESLNTDFFQNHNFKTPYPTTGYKPNNDFSLYTFKDHTTFEEATYKNLVYLGNTKEYTQGYKVDEVRAQNTTTWDQKCDVYFSTIAYWGNPFAQPYFDEDYDSLIVTKKTLQEVKTQAKKEQGAKKLTDDGFFTKLTQPLTWHCRYNPQQDQSHNAVFFSPITGNPIPWEQPHDARLTTEGLPLWLLFQGLLDYHAKAQDIQRLTTDYVTAIVSDYISPKKSYYVPLDKDFLENRSPYETQDGYKTTYDIQNWQPKTNFQLQSINTILSTGPATSKLPDKISAEAHMLYTFYFKLGGCPPPMDNVCDPTKQPTFPTPGNLLSTTILQSPETPIEYYLSSFDQRRDILTSTAAKRLKTDWTIKDPVFQPTGTTAAEVPIRTTEETSTEDSSEEEKDQETLQWNLQQHRRKQRKLRKRILQLLALTQNLE</sequence>
<evidence type="ECO:0000256" key="1">
    <source>
        <dbReference type="ARBA" id="ARBA00004328"/>
    </source>
</evidence>
<organism evidence="8">
    <name type="scientific">Betatorquevirus homini12</name>
    <dbReference type="NCBI Taxonomy" id="3048398"/>
    <lineage>
        <taxon>Viruses</taxon>
        <taxon>Monodnaviria</taxon>
        <taxon>Shotokuvirae</taxon>
        <taxon>Commensaviricota</taxon>
        <taxon>Cardeaviricetes</taxon>
        <taxon>Sanitavirales</taxon>
        <taxon>Anelloviridae</taxon>
        <taxon>Betatorquevirus</taxon>
    </lineage>
</organism>
<evidence type="ECO:0000256" key="7">
    <source>
        <dbReference type="SAM" id="MobiDB-lite"/>
    </source>
</evidence>
<evidence type="ECO:0000256" key="6">
    <source>
        <dbReference type="RuleBase" id="RU361230"/>
    </source>
</evidence>
<keyword evidence="4 6" id="KW-0167">Capsid protein</keyword>
<evidence type="ECO:0000256" key="3">
    <source>
        <dbReference type="ARBA" id="ARBA00022431"/>
    </source>
</evidence>
<comment type="function">
    <text evidence="6">Self-assembles to form an icosahedral capsid.</text>
</comment>
<accession>A0AAU8H528</accession>
<protein>
    <recommendedName>
        <fullName evidence="6">Capsid protein</fullName>
    </recommendedName>
</protein>